<feature type="domain" description="Putative nitroreductase TM1586" evidence="1">
    <location>
        <begin position="10"/>
        <end position="155"/>
    </location>
</feature>
<dbReference type="SUPFAM" id="SSF55469">
    <property type="entry name" value="FMN-dependent nitroreductase-like"/>
    <property type="match status" value="1"/>
</dbReference>
<dbReference type="EMBL" id="BART01018405">
    <property type="protein sequence ID" value="GAG74958.1"/>
    <property type="molecule type" value="Genomic_DNA"/>
</dbReference>
<dbReference type="InterPro" id="IPR029478">
    <property type="entry name" value="TM1586_NiRdase"/>
</dbReference>
<evidence type="ECO:0000259" key="1">
    <source>
        <dbReference type="Pfam" id="PF14512"/>
    </source>
</evidence>
<proteinExistence type="predicted"/>
<dbReference type="Pfam" id="PF14512">
    <property type="entry name" value="TM1586_NiRdase"/>
    <property type="match status" value="1"/>
</dbReference>
<accession>X1ARN8</accession>
<gene>
    <name evidence="2" type="ORF">S01H4_34754</name>
</gene>
<evidence type="ECO:0000313" key="2">
    <source>
        <dbReference type="EMBL" id="GAG74958.1"/>
    </source>
</evidence>
<dbReference type="GO" id="GO:0016491">
    <property type="term" value="F:oxidoreductase activity"/>
    <property type="evidence" value="ECO:0007669"/>
    <property type="project" value="InterPro"/>
</dbReference>
<dbReference type="InterPro" id="IPR000415">
    <property type="entry name" value="Nitroreductase-like"/>
</dbReference>
<protein>
    <recommendedName>
        <fullName evidence="1">Putative nitroreductase TM1586 domain-containing protein</fullName>
    </recommendedName>
</protein>
<dbReference type="AlphaFoldDB" id="X1ARN8"/>
<organism evidence="2">
    <name type="scientific">marine sediment metagenome</name>
    <dbReference type="NCBI Taxonomy" id="412755"/>
    <lineage>
        <taxon>unclassified sequences</taxon>
        <taxon>metagenomes</taxon>
        <taxon>ecological metagenomes</taxon>
    </lineage>
</organism>
<sequence length="157" mass="17673">MIFSKPVSDIIKARTSWRTYSGEILKDDIRDAMIKLMKENDFESPFSEFAGNARFELLSLPEFDPSEKQKLGTYGTIEGAQDFIVGAVESSKYDREHYGYIMESIILAATDLGLGTCWLGGTFNKSLFSAKIKKRENEIVPAITPIGYPVDRTSREI</sequence>
<reference evidence="2" key="1">
    <citation type="journal article" date="2014" name="Front. Microbiol.">
        <title>High frequency of phylogenetically diverse reductive dehalogenase-homologous genes in deep subseafloor sedimentary metagenomes.</title>
        <authorList>
            <person name="Kawai M."/>
            <person name="Futagami T."/>
            <person name="Toyoda A."/>
            <person name="Takaki Y."/>
            <person name="Nishi S."/>
            <person name="Hori S."/>
            <person name="Arai W."/>
            <person name="Tsubouchi T."/>
            <person name="Morono Y."/>
            <person name="Uchiyama I."/>
            <person name="Ito T."/>
            <person name="Fujiyama A."/>
            <person name="Inagaki F."/>
            <person name="Takami H."/>
        </authorList>
    </citation>
    <scope>NUCLEOTIDE SEQUENCE</scope>
    <source>
        <strain evidence="2">Expedition CK06-06</strain>
    </source>
</reference>
<name>X1ARN8_9ZZZZ</name>
<comment type="caution">
    <text evidence="2">The sequence shown here is derived from an EMBL/GenBank/DDBJ whole genome shotgun (WGS) entry which is preliminary data.</text>
</comment>
<dbReference type="Gene3D" id="3.40.109.10">
    <property type="entry name" value="NADH Oxidase"/>
    <property type="match status" value="1"/>
</dbReference>